<keyword evidence="7" id="KW-1185">Reference proteome</keyword>
<evidence type="ECO:0000313" key="7">
    <source>
        <dbReference type="Proteomes" id="UP001434337"/>
    </source>
</evidence>
<dbReference type="InterPro" id="IPR006336">
    <property type="entry name" value="GCS2"/>
</dbReference>
<comment type="similarity">
    <text evidence="5">Belongs to the glutamate--cysteine ligase type 2 family. YbdK subfamily.</text>
</comment>
<dbReference type="Proteomes" id="UP001434337">
    <property type="component" value="Chromosome"/>
</dbReference>
<keyword evidence="1 5" id="KW-0436">Ligase</keyword>
<dbReference type="InterPro" id="IPR014746">
    <property type="entry name" value="Gln_synth/guanido_kin_cat_dom"/>
</dbReference>
<reference evidence="6 7" key="1">
    <citation type="journal article" date="2023" name="Environ Microbiome">
        <title>A coral-associated actinobacterium mitigates coral bleaching under heat stress.</title>
        <authorList>
            <person name="Li J."/>
            <person name="Zou Y."/>
            <person name="Li Q."/>
            <person name="Zhang J."/>
            <person name="Bourne D.G."/>
            <person name="Lyu Y."/>
            <person name="Liu C."/>
            <person name="Zhang S."/>
        </authorList>
    </citation>
    <scope>NUCLEOTIDE SEQUENCE [LARGE SCALE GENOMIC DNA]</scope>
    <source>
        <strain evidence="6 7">SCSIO 13291</strain>
    </source>
</reference>
<dbReference type="EMBL" id="CP115965">
    <property type="protein sequence ID" value="WZW99593.1"/>
    <property type="molecule type" value="Genomic_DNA"/>
</dbReference>
<comment type="function">
    <text evidence="5">ATP-dependent carboxylate-amine ligase which exhibits weak glutamate--cysteine ligase activity.</text>
</comment>
<dbReference type="PANTHER" id="PTHR36510:SF1">
    <property type="entry name" value="GLUTAMATE--CYSTEINE LIGASE 2-RELATED"/>
    <property type="match status" value="1"/>
</dbReference>
<dbReference type="InterPro" id="IPR050141">
    <property type="entry name" value="GCL_type2/YbdK_subfam"/>
</dbReference>
<evidence type="ECO:0000256" key="5">
    <source>
        <dbReference type="HAMAP-Rule" id="MF_01609"/>
    </source>
</evidence>
<dbReference type="NCBIfam" id="TIGR02050">
    <property type="entry name" value="gshA_cyan_rel"/>
    <property type="match status" value="1"/>
</dbReference>
<name>A0ABZ3C9Y9_9ACTN</name>
<evidence type="ECO:0000256" key="4">
    <source>
        <dbReference type="ARBA" id="ARBA00048819"/>
    </source>
</evidence>
<evidence type="ECO:0000313" key="6">
    <source>
        <dbReference type="EMBL" id="WZW99593.1"/>
    </source>
</evidence>
<dbReference type="SUPFAM" id="SSF55931">
    <property type="entry name" value="Glutamine synthetase/guanido kinase"/>
    <property type="match status" value="1"/>
</dbReference>
<gene>
    <name evidence="6" type="ORF">PCC79_05200</name>
</gene>
<proteinExistence type="inferred from homology"/>
<sequence length="377" mass="40384">MAPIPFGSSTRGSLGLEWELFVVDAATGALAPRAPELLDALGATEDGPIVGEYLTTMIELVSGVHATVPDALAEMRALLGRVTDAAAPLGLAVLAAGTHPGARPDDATVSPGEQYATVAERNAWWGRRMLICGTHVHVGVPDVRLALPLTHFLAETAPVLLALTASSPFFTGEDTGFASQRTMLFQQLATNGLPPDQVRDWPAFEAYVADLQRAGMATKATEIRWDVRPAPKFGTVEHRVADCSPTLAELGAVAAWSQCLTEWFWRHHDADDAPPRRPAWFVRENKWRAARHGLDAQLIDAAGTPVPLRDEIDRWLAELTPIASDLGCSDALAVTTRLLTHGTSAERQRALATDGADPATITKALMAETSASLEEDL</sequence>
<dbReference type="InterPro" id="IPR011793">
    <property type="entry name" value="YbdK"/>
</dbReference>
<comment type="catalytic activity">
    <reaction evidence="4 5">
        <text>L-cysteine + L-glutamate + ATP = gamma-L-glutamyl-L-cysteine + ADP + phosphate + H(+)</text>
        <dbReference type="Rhea" id="RHEA:13285"/>
        <dbReference type="ChEBI" id="CHEBI:15378"/>
        <dbReference type="ChEBI" id="CHEBI:29985"/>
        <dbReference type="ChEBI" id="CHEBI:30616"/>
        <dbReference type="ChEBI" id="CHEBI:35235"/>
        <dbReference type="ChEBI" id="CHEBI:43474"/>
        <dbReference type="ChEBI" id="CHEBI:58173"/>
        <dbReference type="ChEBI" id="CHEBI:456216"/>
        <dbReference type="EC" id="6.3.2.2"/>
    </reaction>
</comment>
<dbReference type="Pfam" id="PF04107">
    <property type="entry name" value="GCS2"/>
    <property type="match status" value="1"/>
</dbReference>
<dbReference type="EC" id="6.3.2.2" evidence="5"/>
<dbReference type="HAMAP" id="MF_01609">
    <property type="entry name" value="Glu_cys_ligase_2"/>
    <property type="match status" value="1"/>
</dbReference>
<dbReference type="GO" id="GO:0016874">
    <property type="term" value="F:ligase activity"/>
    <property type="evidence" value="ECO:0007669"/>
    <property type="project" value="UniProtKB-KW"/>
</dbReference>
<dbReference type="RefSeq" id="WP_342373198.1">
    <property type="nucleotide sequence ID" value="NZ_CP115965.1"/>
</dbReference>
<evidence type="ECO:0000256" key="1">
    <source>
        <dbReference type="ARBA" id="ARBA00022598"/>
    </source>
</evidence>
<dbReference type="Gene3D" id="3.30.590.20">
    <property type="match status" value="1"/>
</dbReference>
<keyword evidence="2 5" id="KW-0547">Nucleotide-binding</keyword>
<dbReference type="PANTHER" id="PTHR36510">
    <property type="entry name" value="GLUTAMATE--CYSTEINE LIGASE 2-RELATED"/>
    <property type="match status" value="1"/>
</dbReference>
<evidence type="ECO:0000256" key="2">
    <source>
        <dbReference type="ARBA" id="ARBA00022741"/>
    </source>
</evidence>
<protein>
    <recommendedName>
        <fullName evidence="5">Putative glutamate--cysteine ligase 2</fullName>
        <ecNumber evidence="5">6.3.2.2</ecNumber>
    </recommendedName>
    <alternativeName>
        <fullName evidence="5">Gamma-glutamylcysteine synthetase 2</fullName>
        <shortName evidence="5">GCS 2</shortName>
        <shortName evidence="5">Gamma-GCS 2</shortName>
    </alternativeName>
</protein>
<evidence type="ECO:0000256" key="3">
    <source>
        <dbReference type="ARBA" id="ARBA00022840"/>
    </source>
</evidence>
<organism evidence="6 7">
    <name type="scientific">Propioniciclava soli</name>
    <dbReference type="NCBI Taxonomy" id="2775081"/>
    <lineage>
        <taxon>Bacteria</taxon>
        <taxon>Bacillati</taxon>
        <taxon>Actinomycetota</taxon>
        <taxon>Actinomycetes</taxon>
        <taxon>Propionibacteriales</taxon>
        <taxon>Propionibacteriaceae</taxon>
        <taxon>Propioniciclava</taxon>
    </lineage>
</organism>
<accession>A0ABZ3C9Y9</accession>
<keyword evidence="3 5" id="KW-0067">ATP-binding</keyword>